<keyword evidence="10" id="KW-1015">Disulfide bond</keyword>
<dbReference type="GO" id="GO:0009610">
    <property type="term" value="P:response to symbiotic fungus"/>
    <property type="evidence" value="ECO:0007669"/>
    <property type="project" value="UniProtKB-ARBA"/>
</dbReference>
<keyword evidence="7 12" id="KW-1133">Transmembrane helix</keyword>
<dbReference type="EMBL" id="CM003529">
    <property type="protein sequence ID" value="RCV09624.1"/>
    <property type="molecule type" value="Genomic_DNA"/>
</dbReference>
<dbReference type="PANTHER" id="PTHR33021:SF218">
    <property type="entry name" value="CUPREDOXIN SUPERFAMILY PROTEIN"/>
    <property type="match status" value="1"/>
</dbReference>
<dbReference type="FunFam" id="2.60.40.420:FF:000067">
    <property type="entry name" value="Cupredoxin superfamily protein"/>
    <property type="match status" value="1"/>
</dbReference>
<evidence type="ECO:0000256" key="10">
    <source>
        <dbReference type="ARBA" id="ARBA00023157"/>
    </source>
</evidence>
<evidence type="ECO:0000256" key="13">
    <source>
        <dbReference type="SAM" id="SignalP"/>
    </source>
</evidence>
<dbReference type="GO" id="GO:0046872">
    <property type="term" value="F:metal ion binding"/>
    <property type="evidence" value="ECO:0007669"/>
    <property type="project" value="UniProtKB-KW"/>
</dbReference>
<evidence type="ECO:0000256" key="9">
    <source>
        <dbReference type="ARBA" id="ARBA00023136"/>
    </source>
</evidence>
<dbReference type="Pfam" id="PF02298">
    <property type="entry name" value="Cu_bind_like"/>
    <property type="match status" value="1"/>
</dbReference>
<keyword evidence="3 12" id="KW-0812">Transmembrane</keyword>
<dbReference type="GO" id="GO:0016020">
    <property type="term" value="C:membrane"/>
    <property type="evidence" value="ECO:0007669"/>
    <property type="project" value="UniProtKB-SubCell"/>
</dbReference>
<dbReference type="Gene3D" id="2.60.40.420">
    <property type="entry name" value="Cupredoxins - blue copper proteins"/>
    <property type="match status" value="1"/>
</dbReference>
<protein>
    <recommendedName>
        <fullName evidence="14">Phytocyanin domain-containing protein</fullName>
    </recommendedName>
</protein>
<evidence type="ECO:0000256" key="8">
    <source>
        <dbReference type="ARBA" id="ARBA00023008"/>
    </source>
</evidence>
<keyword evidence="11" id="KW-0325">Glycoprotein</keyword>
<dbReference type="STRING" id="4555.A0A368PVR5"/>
<keyword evidence="8" id="KW-0186">Copper</keyword>
<evidence type="ECO:0000256" key="3">
    <source>
        <dbReference type="ARBA" id="ARBA00022692"/>
    </source>
</evidence>
<evidence type="ECO:0000256" key="11">
    <source>
        <dbReference type="ARBA" id="ARBA00023180"/>
    </source>
</evidence>
<dbReference type="InterPro" id="IPR039391">
    <property type="entry name" value="Phytocyanin-like"/>
</dbReference>
<reference evidence="15" key="2">
    <citation type="submission" date="2015-07" db="EMBL/GenBank/DDBJ databases">
        <authorList>
            <person name="Noorani M."/>
        </authorList>
    </citation>
    <scope>NUCLEOTIDE SEQUENCE</scope>
    <source>
        <strain evidence="15">Yugu1</strain>
    </source>
</reference>
<dbReference type="KEGG" id="sita:101766177"/>
<feature type="transmembrane region" description="Helical" evidence="12">
    <location>
        <begin position="140"/>
        <end position="157"/>
    </location>
</feature>
<proteinExistence type="predicted"/>
<keyword evidence="6" id="KW-0249">Electron transport</keyword>
<dbReference type="AlphaFoldDB" id="A0A368PVR5"/>
<feature type="chain" id="PRO_5016769692" description="Phytocyanin domain-containing protein" evidence="13">
    <location>
        <begin position="23"/>
        <end position="158"/>
    </location>
</feature>
<reference evidence="15" key="1">
    <citation type="journal article" date="2012" name="Nat. Biotechnol.">
        <title>Reference genome sequence of the model plant Setaria.</title>
        <authorList>
            <person name="Bennetzen J.L."/>
            <person name="Schmutz J."/>
            <person name="Wang H."/>
            <person name="Percifield R."/>
            <person name="Hawkins J."/>
            <person name="Pontaroli A.C."/>
            <person name="Estep M."/>
            <person name="Feng L."/>
            <person name="Vaughn J.N."/>
            <person name="Grimwood J."/>
            <person name="Jenkins J."/>
            <person name="Barry K."/>
            <person name="Lindquist E."/>
            <person name="Hellsten U."/>
            <person name="Deshpande S."/>
            <person name="Wang X."/>
            <person name="Wu X."/>
            <person name="Mitros T."/>
            <person name="Triplett J."/>
            <person name="Yang X."/>
            <person name="Ye C.Y."/>
            <person name="Mauro-Herrera M."/>
            <person name="Wang L."/>
            <person name="Li P."/>
            <person name="Sharma M."/>
            <person name="Sharma R."/>
            <person name="Ronald P.C."/>
            <person name="Panaud O."/>
            <person name="Kellogg E.A."/>
            <person name="Brutnell T.P."/>
            <person name="Doust A.N."/>
            <person name="Tuskan G.A."/>
            <person name="Rokhsar D."/>
            <person name="Devos K.M."/>
        </authorList>
    </citation>
    <scope>NUCLEOTIDE SEQUENCE [LARGE SCALE GENOMIC DNA]</scope>
    <source>
        <strain evidence="15">Yugu1</strain>
    </source>
</reference>
<dbReference type="CDD" id="cd04216">
    <property type="entry name" value="Phytocyanin"/>
    <property type="match status" value="1"/>
</dbReference>
<keyword evidence="2" id="KW-0813">Transport</keyword>
<organism evidence="15">
    <name type="scientific">Setaria italica</name>
    <name type="common">Foxtail millet</name>
    <name type="synonym">Panicum italicum</name>
    <dbReference type="NCBI Taxonomy" id="4555"/>
    <lineage>
        <taxon>Eukaryota</taxon>
        <taxon>Viridiplantae</taxon>
        <taxon>Streptophyta</taxon>
        <taxon>Embryophyta</taxon>
        <taxon>Tracheophyta</taxon>
        <taxon>Spermatophyta</taxon>
        <taxon>Magnoliopsida</taxon>
        <taxon>Liliopsida</taxon>
        <taxon>Poales</taxon>
        <taxon>Poaceae</taxon>
        <taxon>PACMAD clade</taxon>
        <taxon>Panicoideae</taxon>
        <taxon>Panicodae</taxon>
        <taxon>Paniceae</taxon>
        <taxon>Cenchrinae</taxon>
        <taxon>Setaria</taxon>
    </lineage>
</organism>
<keyword evidence="4" id="KW-0479">Metal-binding</keyword>
<evidence type="ECO:0000259" key="14">
    <source>
        <dbReference type="PROSITE" id="PS51485"/>
    </source>
</evidence>
<dbReference type="InterPro" id="IPR003245">
    <property type="entry name" value="Phytocyanin_dom"/>
</dbReference>
<evidence type="ECO:0000256" key="12">
    <source>
        <dbReference type="SAM" id="Phobius"/>
    </source>
</evidence>
<name>A0A368PVR5_SETIT</name>
<keyword evidence="5 13" id="KW-0732">Signal</keyword>
<dbReference type="PROSITE" id="PS51485">
    <property type="entry name" value="PHYTOCYANIN"/>
    <property type="match status" value="1"/>
</dbReference>
<gene>
    <name evidence="15" type="ORF">SETIT_2G044200v2</name>
</gene>
<evidence type="ECO:0000256" key="7">
    <source>
        <dbReference type="ARBA" id="ARBA00022989"/>
    </source>
</evidence>
<evidence type="ECO:0000256" key="1">
    <source>
        <dbReference type="ARBA" id="ARBA00004479"/>
    </source>
</evidence>
<evidence type="ECO:0000256" key="4">
    <source>
        <dbReference type="ARBA" id="ARBA00022723"/>
    </source>
</evidence>
<evidence type="ECO:0000256" key="6">
    <source>
        <dbReference type="ARBA" id="ARBA00022982"/>
    </source>
</evidence>
<evidence type="ECO:0000256" key="5">
    <source>
        <dbReference type="ARBA" id="ARBA00022729"/>
    </source>
</evidence>
<sequence length="158" mass="16295">MASRRLLIVAVLAVFAASPALAADLVVGDGKGWDLKVDYDKWVDSNDFIVGDTLVFKYTKGSHSVVEATAAGFAACSEANSLGAWASGDDRVALNTSGRWWFFSGVGKDCVQGMKFNLTVIPAVELSPPSLSPPPLRADGGVAAVLAAAAVVAAALLL</sequence>
<dbReference type="GO" id="GO:0009055">
    <property type="term" value="F:electron transfer activity"/>
    <property type="evidence" value="ECO:0007669"/>
    <property type="project" value="InterPro"/>
</dbReference>
<feature type="domain" description="Phytocyanin" evidence="14">
    <location>
        <begin position="23"/>
        <end position="122"/>
    </location>
</feature>
<evidence type="ECO:0000313" key="15">
    <source>
        <dbReference type="EMBL" id="RCV09624.1"/>
    </source>
</evidence>
<dbReference type="SUPFAM" id="SSF49503">
    <property type="entry name" value="Cupredoxins"/>
    <property type="match status" value="1"/>
</dbReference>
<comment type="subcellular location">
    <subcellularLocation>
        <location evidence="1">Membrane</location>
        <topology evidence="1">Single-pass type I membrane protein</topology>
    </subcellularLocation>
</comment>
<accession>A0A368PVR5</accession>
<evidence type="ECO:0000256" key="2">
    <source>
        <dbReference type="ARBA" id="ARBA00022448"/>
    </source>
</evidence>
<dbReference type="InterPro" id="IPR008972">
    <property type="entry name" value="Cupredoxin"/>
</dbReference>
<dbReference type="OrthoDB" id="784190at2759"/>
<feature type="signal peptide" evidence="13">
    <location>
        <begin position="1"/>
        <end position="22"/>
    </location>
</feature>
<dbReference type="PANTHER" id="PTHR33021">
    <property type="entry name" value="BLUE COPPER PROTEIN"/>
    <property type="match status" value="1"/>
</dbReference>
<keyword evidence="9 12" id="KW-0472">Membrane</keyword>